<dbReference type="PROSITE" id="PS51175">
    <property type="entry name" value="CBM6"/>
    <property type="match status" value="1"/>
</dbReference>
<dbReference type="Pfam" id="PF16990">
    <property type="entry name" value="CBM_35"/>
    <property type="match status" value="1"/>
</dbReference>
<organism evidence="4 5">
    <name type="scientific">Paenibacillus planticolens</name>
    <dbReference type="NCBI Taxonomy" id="2654976"/>
    <lineage>
        <taxon>Bacteria</taxon>
        <taxon>Bacillati</taxon>
        <taxon>Bacillota</taxon>
        <taxon>Bacilli</taxon>
        <taxon>Bacillales</taxon>
        <taxon>Paenibacillaceae</taxon>
        <taxon>Paenibacillus</taxon>
    </lineage>
</organism>
<dbReference type="InterPro" id="IPR005084">
    <property type="entry name" value="CBM6"/>
</dbReference>
<dbReference type="EMBL" id="WHNZ01000086">
    <property type="protein sequence ID" value="NOV04807.1"/>
    <property type="molecule type" value="Genomic_DNA"/>
</dbReference>
<dbReference type="SUPFAM" id="SSF49785">
    <property type="entry name" value="Galactose-binding domain-like"/>
    <property type="match status" value="1"/>
</dbReference>
<reference evidence="4 5" key="1">
    <citation type="submission" date="2019-10" db="EMBL/GenBank/DDBJ databases">
        <title>Description of Paenibacillus pedi sp. nov.</title>
        <authorList>
            <person name="Carlier A."/>
            <person name="Qi S."/>
        </authorList>
    </citation>
    <scope>NUCLEOTIDE SEQUENCE [LARGE SCALE GENOMIC DNA]</scope>
    <source>
        <strain evidence="4 5">LMG 31457</strain>
    </source>
</reference>
<feature type="chain" id="PRO_5046876109" evidence="2">
    <location>
        <begin position="24"/>
        <end position="811"/>
    </location>
</feature>
<feature type="compositionally biased region" description="Pro residues" evidence="1">
    <location>
        <begin position="495"/>
        <end position="513"/>
    </location>
</feature>
<comment type="caution">
    <text evidence="4">The sequence shown here is derived from an EMBL/GenBank/DDBJ whole genome shotgun (WGS) entry which is preliminary data.</text>
</comment>
<dbReference type="Gene3D" id="2.60.120.260">
    <property type="entry name" value="Galactose-binding domain-like"/>
    <property type="match status" value="1"/>
</dbReference>
<feature type="domain" description="CBM6" evidence="3">
    <location>
        <begin position="517"/>
        <end position="641"/>
    </location>
</feature>
<evidence type="ECO:0000256" key="2">
    <source>
        <dbReference type="SAM" id="SignalP"/>
    </source>
</evidence>
<sequence>MKKINLFAVFLIFTILCIQLSKADLQNKAVAATGNITVNLSESTEAFKNPIIGFRPSRYINDSSFPDREYSDIYKHYIKYTDLENYATDSVQKIKDWSNASWAGIENKNMKVVPRVVIVYPGTGEFWPDGVPHSDPVNEWLSDTLKSRLVAFIGKLGEAWDNDPRVAAIELGLYGNWGENHIYPLKFADGTDRIPLSFQTALGDAYKAAFHNKKVMIRYPETFTNYNFGIQWDSFALPDDAAGGNGEIARDTWRTQINSGEVAYDWGDQSHLGGSPDGTLGSTSNTNYVIDWIMNTHTSSLGWISDYNAGNSSVEAGATAMQRVLGYRFLINQATFSGNVSPGGAMTVSLNVVNKGSSPMYYKWPVEASLLRADRSVAWTGTFNTDITSWLPGTNWNASSRAYANAPAVNTVAGTFTIPSNLPVGTYTLAVSVLDPAGNKPSLRFANTNYYTGGRTPLGKVGIGQDPSDQNLGTFNSLKSDSTLSYSLSGGSTPTPTPTATPTSTPTPTPTPTPISQSYEAEASANTLAGSAAVSSCPTCSGGNKVGYVGNNNGTLQFNNVNVTSAGTYTLKIDYLNGDSSRSASMSVNGGTAVSLNFPSSGGWTTVGTLQTTVSLQAGNNTIKFSNATAYAPDFDRITIVGGGTSTPTPTPTSTPTPTPTPTPTGSLLLDNFDNTPTWPSNNDLGKWTGANGFTNGTGGSGVINSKGLTLQYNNNGWFGSDVLQDISAYNTMIIRVKGSAGGEQNQFHLALGGVEKTLGAFSGDTITTSYKDIAINLVSNGVNRTAPGQLTMSFWWGSSGTITIDEIRFQ</sequence>
<feature type="signal peptide" evidence="2">
    <location>
        <begin position="1"/>
        <end position="23"/>
    </location>
</feature>
<name>A0ABX2A0J6_9BACL</name>
<evidence type="ECO:0000256" key="1">
    <source>
        <dbReference type="SAM" id="MobiDB-lite"/>
    </source>
</evidence>
<keyword evidence="5" id="KW-1185">Reference proteome</keyword>
<feature type="compositionally biased region" description="Pro residues" evidence="1">
    <location>
        <begin position="649"/>
        <end position="662"/>
    </location>
</feature>
<dbReference type="RefSeq" id="WP_171687605.1">
    <property type="nucleotide sequence ID" value="NZ_WHNZ01000086.1"/>
</dbReference>
<accession>A0ABX2A0J6</accession>
<dbReference type="Pfam" id="PF16116">
    <property type="entry name" value="DUF4832"/>
    <property type="match status" value="1"/>
</dbReference>
<dbReference type="CDD" id="cd04081">
    <property type="entry name" value="CBM35_galactosidase-like"/>
    <property type="match status" value="1"/>
</dbReference>
<evidence type="ECO:0000313" key="4">
    <source>
        <dbReference type="EMBL" id="NOV04807.1"/>
    </source>
</evidence>
<dbReference type="InterPro" id="IPR032267">
    <property type="entry name" value="DUF4832"/>
</dbReference>
<dbReference type="InterPro" id="IPR008979">
    <property type="entry name" value="Galactose-bd-like_sf"/>
</dbReference>
<dbReference type="Gene3D" id="2.60.120.430">
    <property type="entry name" value="Galactose-binding lectin"/>
    <property type="match status" value="1"/>
</dbReference>
<evidence type="ECO:0000313" key="5">
    <source>
        <dbReference type="Proteomes" id="UP000618579"/>
    </source>
</evidence>
<evidence type="ECO:0000259" key="3">
    <source>
        <dbReference type="PROSITE" id="PS51175"/>
    </source>
</evidence>
<feature type="region of interest" description="Disordered" evidence="1">
    <location>
        <begin position="484"/>
        <end position="517"/>
    </location>
</feature>
<feature type="region of interest" description="Disordered" evidence="1">
    <location>
        <begin position="643"/>
        <end position="662"/>
    </location>
</feature>
<protein>
    <submittedName>
        <fullName evidence="4">DUF4832 domain-containing protein</fullName>
    </submittedName>
</protein>
<dbReference type="Proteomes" id="UP000618579">
    <property type="component" value="Unassembled WGS sequence"/>
</dbReference>
<proteinExistence type="predicted"/>
<keyword evidence="2" id="KW-0732">Signal</keyword>
<gene>
    <name evidence="4" type="ORF">GC097_33085</name>
</gene>